<feature type="compositionally biased region" description="Gly residues" evidence="1">
    <location>
        <begin position="122"/>
        <end position="132"/>
    </location>
</feature>
<accession>A0AA38VG13</accession>
<evidence type="ECO:0000313" key="3">
    <source>
        <dbReference type="Proteomes" id="UP001174691"/>
    </source>
</evidence>
<comment type="caution">
    <text evidence="2">The sequence shown here is derived from an EMBL/GenBank/DDBJ whole genome shotgun (WGS) entry which is preliminary data.</text>
</comment>
<dbReference type="Proteomes" id="UP001174691">
    <property type="component" value="Unassembled WGS sequence"/>
</dbReference>
<protein>
    <submittedName>
        <fullName evidence="2">Uncharacterized protein</fullName>
    </submittedName>
</protein>
<evidence type="ECO:0000313" key="2">
    <source>
        <dbReference type="EMBL" id="KAJ9139006.1"/>
    </source>
</evidence>
<dbReference type="AlphaFoldDB" id="A0AA38VG13"/>
<sequence length="240" mass="26487">MSTSLPPTKPVPLSSSLTNILADLEHFNQTKWGWVMYRCAYGTAGSDEAWARFRHIVEARSARRMARPDVPPGAADALEWNFVSDRDALEGASRDQLRRRFRTWADEAAVRERRRAQPTGQEDGGGGKGDVAGGLKSQRYAYFVQVDEEALRSVVDTDPGDRRDVGWVNLVRADEEQDFGRGGGGGDGEGDGMAASEVAVDEGWMMIASDMLGPDFYDAIGQMPEYWYSFYAPPPAVVAW</sequence>
<feature type="region of interest" description="Disordered" evidence="1">
    <location>
        <begin position="110"/>
        <end position="133"/>
    </location>
</feature>
<gene>
    <name evidence="2" type="ORF">NKR19_g7646</name>
</gene>
<dbReference type="EMBL" id="JANBVN010000137">
    <property type="protein sequence ID" value="KAJ9139006.1"/>
    <property type="molecule type" value="Genomic_DNA"/>
</dbReference>
<name>A0AA38VG13_9PEZI</name>
<reference evidence="2" key="1">
    <citation type="submission" date="2022-07" db="EMBL/GenBank/DDBJ databases">
        <title>Fungi with potential for degradation of polypropylene.</title>
        <authorList>
            <person name="Gostincar C."/>
        </authorList>
    </citation>
    <scope>NUCLEOTIDE SEQUENCE</scope>
    <source>
        <strain evidence="2">EXF-13287</strain>
    </source>
</reference>
<proteinExistence type="predicted"/>
<keyword evidence="3" id="KW-1185">Reference proteome</keyword>
<evidence type="ECO:0000256" key="1">
    <source>
        <dbReference type="SAM" id="MobiDB-lite"/>
    </source>
</evidence>
<organism evidence="2 3">
    <name type="scientific">Coniochaeta hoffmannii</name>
    <dbReference type="NCBI Taxonomy" id="91930"/>
    <lineage>
        <taxon>Eukaryota</taxon>
        <taxon>Fungi</taxon>
        <taxon>Dikarya</taxon>
        <taxon>Ascomycota</taxon>
        <taxon>Pezizomycotina</taxon>
        <taxon>Sordariomycetes</taxon>
        <taxon>Sordariomycetidae</taxon>
        <taxon>Coniochaetales</taxon>
        <taxon>Coniochaetaceae</taxon>
        <taxon>Coniochaeta</taxon>
    </lineage>
</organism>